<dbReference type="AlphaFoldDB" id="A0A645AJG4"/>
<gene>
    <name evidence="1" type="ORF">SDC9_96525</name>
</gene>
<name>A0A645AJG4_9ZZZZ</name>
<sequence>MLVNTANEIFGYDEGLLLRAKIRSMEFYDLIPKMISIFDMILIVQTSPQNLWRMKRFSSDHKDTPDVKASPPLVRQIQHARSPNPHGKYLSCVKTVRQSVPV</sequence>
<proteinExistence type="predicted"/>
<accession>A0A645AJG4</accession>
<organism evidence="1">
    <name type="scientific">bioreactor metagenome</name>
    <dbReference type="NCBI Taxonomy" id="1076179"/>
    <lineage>
        <taxon>unclassified sequences</taxon>
        <taxon>metagenomes</taxon>
        <taxon>ecological metagenomes</taxon>
    </lineage>
</organism>
<protein>
    <submittedName>
        <fullName evidence="1">Uncharacterized protein</fullName>
    </submittedName>
</protein>
<comment type="caution">
    <text evidence="1">The sequence shown here is derived from an EMBL/GenBank/DDBJ whole genome shotgun (WGS) entry which is preliminary data.</text>
</comment>
<dbReference type="EMBL" id="VSSQ01012676">
    <property type="protein sequence ID" value="MPM49794.1"/>
    <property type="molecule type" value="Genomic_DNA"/>
</dbReference>
<evidence type="ECO:0000313" key="1">
    <source>
        <dbReference type="EMBL" id="MPM49794.1"/>
    </source>
</evidence>
<reference evidence="1" key="1">
    <citation type="submission" date="2019-08" db="EMBL/GenBank/DDBJ databases">
        <authorList>
            <person name="Kucharzyk K."/>
            <person name="Murdoch R.W."/>
            <person name="Higgins S."/>
            <person name="Loffler F."/>
        </authorList>
    </citation>
    <scope>NUCLEOTIDE SEQUENCE</scope>
</reference>